<evidence type="ECO:0000256" key="7">
    <source>
        <dbReference type="ARBA" id="ARBA00023239"/>
    </source>
</evidence>
<gene>
    <name evidence="10" type="ORF">SAMN04487961_3468</name>
</gene>
<dbReference type="InterPro" id="IPR036590">
    <property type="entry name" value="SRAP-like"/>
</dbReference>
<evidence type="ECO:0000256" key="2">
    <source>
        <dbReference type="ARBA" id="ARBA00022670"/>
    </source>
</evidence>
<evidence type="ECO:0000256" key="1">
    <source>
        <dbReference type="ARBA" id="ARBA00008136"/>
    </source>
</evidence>
<keyword evidence="6" id="KW-0238">DNA-binding</keyword>
<evidence type="ECO:0000256" key="5">
    <source>
        <dbReference type="ARBA" id="ARBA00023124"/>
    </source>
</evidence>
<name>A0A1I5AC34_9GAMM</name>
<keyword evidence="11" id="KW-1185">Reference proteome</keyword>
<evidence type="ECO:0000313" key="10">
    <source>
        <dbReference type="EMBL" id="SFN59996.1"/>
    </source>
</evidence>
<dbReference type="Pfam" id="PF02586">
    <property type="entry name" value="SRAP"/>
    <property type="match status" value="1"/>
</dbReference>
<keyword evidence="7" id="KW-0456">Lyase</keyword>
<sequence length="223" mass="25432">MCGRFTFYTPPETLILEYFPEGLEVDGQFDPSYNITPGVGIPMIRMTMNGTLIMAHSHWGFRPVWAGEKAPSPINARAESVATSKYFREAFAHHRCLVPANGWYEWMATEHGKEPHYVTPKDPDKDQAIFFAGVWTPMEGDETTACAIITEPAHDTLKHIHDRQPVVLDPDCLRDWLNPELSERSAVRAATHRLPPERLEEYEVSQAVNNPRHNDPELLKRVK</sequence>
<dbReference type="EMBL" id="FOUR01000011">
    <property type="protein sequence ID" value="SFN59996.1"/>
    <property type="molecule type" value="Genomic_DNA"/>
</dbReference>
<feature type="region of interest" description="Disordered" evidence="9">
    <location>
        <begin position="204"/>
        <end position="223"/>
    </location>
</feature>
<dbReference type="GO" id="GO:0016829">
    <property type="term" value="F:lyase activity"/>
    <property type="evidence" value="ECO:0007669"/>
    <property type="project" value="UniProtKB-KW"/>
</dbReference>
<organism evidence="10 11">
    <name type="scientific">Marinobacter pelagius</name>
    <dbReference type="NCBI Taxonomy" id="379482"/>
    <lineage>
        <taxon>Bacteria</taxon>
        <taxon>Pseudomonadati</taxon>
        <taxon>Pseudomonadota</taxon>
        <taxon>Gammaproteobacteria</taxon>
        <taxon>Pseudomonadales</taxon>
        <taxon>Marinobacteraceae</taxon>
        <taxon>Marinobacter</taxon>
    </lineage>
</organism>
<evidence type="ECO:0000256" key="6">
    <source>
        <dbReference type="ARBA" id="ARBA00023125"/>
    </source>
</evidence>
<evidence type="ECO:0000256" key="4">
    <source>
        <dbReference type="ARBA" id="ARBA00022801"/>
    </source>
</evidence>
<keyword evidence="4 8" id="KW-0378">Hydrolase</keyword>
<dbReference type="AlphaFoldDB" id="A0A1I5AC34"/>
<dbReference type="GO" id="GO:0106300">
    <property type="term" value="P:protein-DNA covalent cross-linking repair"/>
    <property type="evidence" value="ECO:0007669"/>
    <property type="project" value="InterPro"/>
</dbReference>
<proteinExistence type="inferred from homology"/>
<dbReference type="GO" id="GO:0006508">
    <property type="term" value="P:proteolysis"/>
    <property type="evidence" value="ECO:0007669"/>
    <property type="project" value="UniProtKB-KW"/>
</dbReference>
<keyword evidence="5" id="KW-0190">Covalent protein-DNA linkage</keyword>
<evidence type="ECO:0000313" key="11">
    <source>
        <dbReference type="Proteomes" id="UP000199339"/>
    </source>
</evidence>
<dbReference type="Gene3D" id="3.90.1680.10">
    <property type="entry name" value="SOS response associated peptidase-like"/>
    <property type="match status" value="1"/>
</dbReference>
<keyword evidence="2 8" id="KW-0645">Protease</keyword>
<dbReference type="PANTHER" id="PTHR13604:SF0">
    <property type="entry name" value="ABASIC SITE PROCESSING PROTEIN HMCES"/>
    <property type="match status" value="1"/>
</dbReference>
<dbReference type="OrthoDB" id="6192129at2"/>
<reference evidence="11" key="1">
    <citation type="submission" date="2016-10" db="EMBL/GenBank/DDBJ databases">
        <authorList>
            <person name="Varghese N."/>
            <person name="Submissions S."/>
        </authorList>
    </citation>
    <scope>NUCLEOTIDE SEQUENCE [LARGE SCALE GENOMIC DNA]</scope>
    <source>
        <strain evidence="11">CGMCC 1.6775</strain>
    </source>
</reference>
<dbReference type="SUPFAM" id="SSF143081">
    <property type="entry name" value="BB1717-like"/>
    <property type="match status" value="1"/>
</dbReference>
<dbReference type="RefSeq" id="WP_092006753.1">
    <property type="nucleotide sequence ID" value="NZ_FOUR01000011.1"/>
</dbReference>
<dbReference type="Proteomes" id="UP000199339">
    <property type="component" value="Unassembled WGS sequence"/>
</dbReference>
<accession>A0A1I5AC34</accession>
<dbReference type="EC" id="3.4.-.-" evidence="8"/>
<dbReference type="InterPro" id="IPR003738">
    <property type="entry name" value="SRAP"/>
</dbReference>
<dbReference type="PANTHER" id="PTHR13604">
    <property type="entry name" value="DC12-RELATED"/>
    <property type="match status" value="1"/>
</dbReference>
<dbReference type="GO" id="GO:0008233">
    <property type="term" value="F:peptidase activity"/>
    <property type="evidence" value="ECO:0007669"/>
    <property type="project" value="UniProtKB-KW"/>
</dbReference>
<evidence type="ECO:0000256" key="3">
    <source>
        <dbReference type="ARBA" id="ARBA00022763"/>
    </source>
</evidence>
<feature type="compositionally biased region" description="Basic and acidic residues" evidence="9">
    <location>
        <begin position="212"/>
        <end position="223"/>
    </location>
</feature>
<protein>
    <recommendedName>
        <fullName evidence="8">Abasic site processing protein</fullName>
        <ecNumber evidence="8">3.4.-.-</ecNumber>
    </recommendedName>
</protein>
<keyword evidence="3" id="KW-0227">DNA damage</keyword>
<evidence type="ECO:0000256" key="8">
    <source>
        <dbReference type="RuleBase" id="RU364100"/>
    </source>
</evidence>
<comment type="similarity">
    <text evidence="1 8">Belongs to the SOS response-associated peptidase family.</text>
</comment>
<dbReference type="GO" id="GO:0003697">
    <property type="term" value="F:single-stranded DNA binding"/>
    <property type="evidence" value="ECO:0007669"/>
    <property type="project" value="InterPro"/>
</dbReference>
<evidence type="ECO:0000256" key="9">
    <source>
        <dbReference type="SAM" id="MobiDB-lite"/>
    </source>
</evidence>